<dbReference type="Pfam" id="PF02136">
    <property type="entry name" value="NTF2"/>
    <property type="match status" value="1"/>
</dbReference>
<dbReference type="GO" id="GO:0005829">
    <property type="term" value="C:cytosol"/>
    <property type="evidence" value="ECO:0007669"/>
    <property type="project" value="TreeGrafter"/>
</dbReference>
<feature type="region of interest" description="Disordered" evidence="2">
    <location>
        <begin position="247"/>
        <end position="391"/>
    </location>
</feature>
<evidence type="ECO:0000313" key="4">
    <source>
        <dbReference type="EMBL" id="GLC57614.1"/>
    </source>
</evidence>
<dbReference type="GO" id="GO:1990904">
    <property type="term" value="C:ribonucleoprotein complex"/>
    <property type="evidence" value="ECO:0007669"/>
    <property type="project" value="TreeGrafter"/>
</dbReference>
<feature type="compositionally biased region" description="Basic and acidic residues" evidence="2">
    <location>
        <begin position="513"/>
        <end position="522"/>
    </location>
</feature>
<comment type="caution">
    <text evidence="4">The sequence shown here is derived from an EMBL/GenBank/DDBJ whole genome shotgun (WGS) entry which is preliminary data.</text>
</comment>
<feature type="compositionally biased region" description="Gly residues" evidence="2">
    <location>
        <begin position="523"/>
        <end position="532"/>
    </location>
</feature>
<dbReference type="PROSITE" id="PS50177">
    <property type="entry name" value="NTF2_DOMAIN"/>
    <property type="match status" value="1"/>
</dbReference>
<dbReference type="SUPFAM" id="SSF54427">
    <property type="entry name" value="NTF2-like"/>
    <property type="match status" value="1"/>
</dbReference>
<dbReference type="InterPro" id="IPR032710">
    <property type="entry name" value="NTF2-like_dom_sf"/>
</dbReference>
<feature type="compositionally biased region" description="Low complexity" evidence="2">
    <location>
        <begin position="339"/>
        <end position="363"/>
    </location>
</feature>
<dbReference type="PANTHER" id="PTHR10693:SF20">
    <property type="entry name" value="AT27578P"/>
    <property type="match status" value="1"/>
</dbReference>
<feature type="compositionally biased region" description="Low complexity" evidence="2">
    <location>
        <begin position="269"/>
        <end position="291"/>
    </location>
</feature>
<sequence>MATPTANWVGEQFISKYYDVLAKLPKHSHRFYKENSTFTVADVQPDGSVVVGTASGTLEDIQDKVMGTIANAVVASDMSLDAQFSQAGGVLLQVSGTMNMQGVDRKFVQVFFLATQEKGYYVLNDMLRIFPPEPARDIRPVENGFVAQHVPVMPAAPFGLAPPPLAGQLPPRVDMAPGMAPGLPVPPPPVVVQPLPAETEAAMPEQPPVCPAPALVPAAAPAPVAAPAPAAVPAPVVPAPTPAPVAPAVPPAPVSTQAPVPQPAPSAPAPKQAAPQQAAPAAPAGPSAAPAAPAPPANLSWAERARLASAAPPAPASVSKPPTPAKAPPAAAPSPVPEVPAAEGMAVPAAAPAVPSSDVDVPAEPQGDEEVESRATDVQEPVPAGAENDPGYGVYVQGIPQTGDLKKLLSGEFTQFGAFGPGGVNVICSPRFGMVAYIFYQDKKSRDAALAANGKLRLPESDKPVKILNMLPEFERGFAPRGGGRGERGRGSGMGSGYRGGRGGFDGSRGRGGRGEGGRGDRPIGGPGGRGGRGGDRGGRGGGSGRGPRDASSGPAGPKQA</sequence>
<evidence type="ECO:0000256" key="1">
    <source>
        <dbReference type="ARBA" id="ARBA00022884"/>
    </source>
</evidence>
<protein>
    <recommendedName>
        <fullName evidence="3">NTF2 domain-containing protein</fullName>
    </recommendedName>
</protein>
<dbReference type="AlphaFoldDB" id="A0A9W6F613"/>
<dbReference type="GO" id="GO:0003729">
    <property type="term" value="F:mRNA binding"/>
    <property type="evidence" value="ECO:0007669"/>
    <property type="project" value="TreeGrafter"/>
</dbReference>
<dbReference type="PANTHER" id="PTHR10693">
    <property type="entry name" value="RAS GTPASE-ACTIVATING PROTEIN-BINDING PROTEIN"/>
    <property type="match status" value="1"/>
</dbReference>
<dbReference type="CDD" id="cd00780">
    <property type="entry name" value="NTF2"/>
    <property type="match status" value="1"/>
</dbReference>
<keyword evidence="1" id="KW-0694">RNA-binding</keyword>
<reference evidence="4 5" key="1">
    <citation type="journal article" date="2023" name="Commun. Biol.">
        <title>Reorganization of the ancestral sex-determining regions during the evolution of trioecy in Pleodorina starrii.</title>
        <authorList>
            <person name="Takahashi K."/>
            <person name="Suzuki S."/>
            <person name="Kawai-Toyooka H."/>
            <person name="Yamamoto K."/>
            <person name="Hamaji T."/>
            <person name="Ootsuki R."/>
            <person name="Yamaguchi H."/>
            <person name="Kawachi M."/>
            <person name="Higashiyama T."/>
            <person name="Nozaki H."/>
        </authorList>
    </citation>
    <scope>NUCLEOTIDE SEQUENCE [LARGE SCALE GENOMIC DNA]</scope>
    <source>
        <strain evidence="4 5">NIES-4479</strain>
    </source>
</reference>
<evidence type="ECO:0000256" key="2">
    <source>
        <dbReference type="SAM" id="MobiDB-lite"/>
    </source>
</evidence>
<feature type="region of interest" description="Disordered" evidence="2">
    <location>
        <begin position="476"/>
        <end position="561"/>
    </location>
</feature>
<evidence type="ECO:0000259" key="3">
    <source>
        <dbReference type="PROSITE" id="PS50177"/>
    </source>
</evidence>
<dbReference type="EMBL" id="BRXU01000019">
    <property type="protein sequence ID" value="GLC57614.1"/>
    <property type="molecule type" value="Genomic_DNA"/>
</dbReference>
<organism evidence="4 5">
    <name type="scientific">Pleodorina starrii</name>
    <dbReference type="NCBI Taxonomy" id="330485"/>
    <lineage>
        <taxon>Eukaryota</taxon>
        <taxon>Viridiplantae</taxon>
        <taxon>Chlorophyta</taxon>
        <taxon>core chlorophytes</taxon>
        <taxon>Chlorophyceae</taxon>
        <taxon>CS clade</taxon>
        <taxon>Chlamydomonadales</taxon>
        <taxon>Volvocaceae</taxon>
        <taxon>Pleodorina</taxon>
    </lineage>
</organism>
<feature type="compositionally biased region" description="Gly residues" evidence="2">
    <location>
        <begin position="491"/>
        <end position="507"/>
    </location>
</feature>
<accession>A0A9W6F613</accession>
<feature type="compositionally biased region" description="Basic and acidic residues" evidence="2">
    <location>
        <begin position="476"/>
        <end position="490"/>
    </location>
</feature>
<feature type="compositionally biased region" description="Low complexity" evidence="2">
    <location>
        <begin position="308"/>
        <end position="320"/>
    </location>
</feature>
<evidence type="ECO:0000313" key="5">
    <source>
        <dbReference type="Proteomes" id="UP001165080"/>
    </source>
</evidence>
<name>A0A9W6F613_9CHLO</name>
<dbReference type="Gene3D" id="3.10.450.50">
    <property type="match status" value="1"/>
</dbReference>
<keyword evidence="5" id="KW-1185">Reference proteome</keyword>
<proteinExistence type="predicted"/>
<feature type="compositionally biased region" description="Pro residues" evidence="2">
    <location>
        <begin position="321"/>
        <end position="338"/>
    </location>
</feature>
<gene>
    <name evidence="4" type="primary">PLEST002681</name>
    <name evidence="4" type="ORF">PLESTB_001246200</name>
</gene>
<feature type="domain" description="NTF2" evidence="3">
    <location>
        <begin position="9"/>
        <end position="129"/>
    </location>
</feature>
<dbReference type="Proteomes" id="UP001165080">
    <property type="component" value="Unassembled WGS sequence"/>
</dbReference>
<dbReference type="InterPro" id="IPR039539">
    <property type="entry name" value="Ras_GTPase_bind_prot"/>
</dbReference>
<dbReference type="InterPro" id="IPR002075">
    <property type="entry name" value="NTF2_dom"/>
</dbReference>
<dbReference type="InterPro" id="IPR018222">
    <property type="entry name" value="Nuclear_transport_factor_2_euk"/>
</dbReference>